<dbReference type="GO" id="GO:0003676">
    <property type="term" value="F:nucleic acid binding"/>
    <property type="evidence" value="ECO:0007669"/>
    <property type="project" value="InterPro"/>
</dbReference>
<dbReference type="InterPro" id="IPR013597">
    <property type="entry name" value="Mat_intron_G2"/>
</dbReference>
<keyword evidence="2" id="KW-0934">Plastid</keyword>
<dbReference type="NCBIfam" id="TIGR04416">
    <property type="entry name" value="group_II_RT_mat"/>
    <property type="match status" value="1"/>
</dbReference>
<dbReference type="Pfam" id="PF01844">
    <property type="entry name" value="HNH"/>
    <property type="match status" value="1"/>
</dbReference>
<accession>A0A0S2IB48</accession>
<evidence type="ECO:0000313" key="2">
    <source>
        <dbReference type="EMBL" id="ALO21018.1"/>
    </source>
</evidence>
<dbReference type="CDD" id="cd00085">
    <property type="entry name" value="HNHc"/>
    <property type="match status" value="1"/>
</dbReference>
<dbReference type="PANTHER" id="PTHR34047">
    <property type="entry name" value="NUCLEAR INTRON MATURASE 1, MITOCHONDRIAL-RELATED"/>
    <property type="match status" value="1"/>
</dbReference>
<dbReference type="Pfam" id="PF00078">
    <property type="entry name" value="RVT_1"/>
    <property type="match status" value="1"/>
</dbReference>
<protein>
    <submittedName>
        <fullName evidence="2">HNH endonuclease</fullName>
    </submittedName>
</protein>
<dbReference type="PANTHER" id="PTHR34047:SF10">
    <property type="entry name" value="GROUP II INTRON-ASSOCIATED OPEN READING FRAME"/>
    <property type="match status" value="1"/>
</dbReference>
<dbReference type="InterPro" id="IPR000477">
    <property type="entry name" value="RT_dom"/>
</dbReference>
<dbReference type="CDD" id="cd01651">
    <property type="entry name" value="RT_G2_intron"/>
    <property type="match status" value="1"/>
</dbReference>
<dbReference type="AlphaFoldDB" id="A0A0S2IB48"/>
<dbReference type="GO" id="GO:0008270">
    <property type="term" value="F:zinc ion binding"/>
    <property type="evidence" value="ECO:0007669"/>
    <property type="project" value="InterPro"/>
</dbReference>
<evidence type="ECO:0000259" key="1">
    <source>
        <dbReference type="PROSITE" id="PS50878"/>
    </source>
</evidence>
<dbReference type="InterPro" id="IPR003615">
    <property type="entry name" value="HNH_nuc"/>
</dbReference>
<keyword evidence="2" id="KW-0378">Hydrolase</keyword>
<geneLocation type="chloroplast" evidence="2"/>
<keyword evidence="2" id="KW-0540">Nuclease</keyword>
<dbReference type="Pfam" id="PF08388">
    <property type="entry name" value="GIIM"/>
    <property type="match status" value="1"/>
</dbReference>
<dbReference type="InterPro" id="IPR043502">
    <property type="entry name" value="DNA/RNA_pol_sf"/>
</dbReference>
<gene>
    <name evidence="2" type="primary">orf604</name>
</gene>
<dbReference type="InterPro" id="IPR002711">
    <property type="entry name" value="HNH"/>
</dbReference>
<organism evidence="2">
    <name type="scientific">Lobochlamys segnis</name>
    <dbReference type="NCBI Taxonomy" id="52035"/>
    <lineage>
        <taxon>Eukaryota</taxon>
        <taxon>Viridiplantae</taxon>
        <taxon>Chlorophyta</taxon>
        <taxon>core chlorophytes</taxon>
        <taxon>Chlorophyceae</taxon>
        <taxon>CS clade</taxon>
        <taxon>Chlamydomonadales</taxon>
        <taxon>Chlamydomonadaceae</taxon>
        <taxon>Lobochlamys</taxon>
    </lineage>
</organism>
<feature type="domain" description="Reverse transcriptase" evidence="1">
    <location>
        <begin position="87"/>
        <end position="339"/>
    </location>
</feature>
<proteinExistence type="predicted"/>
<dbReference type="Gene3D" id="1.10.30.50">
    <property type="match status" value="1"/>
</dbReference>
<name>A0A0S2IB48_9CHLO</name>
<dbReference type="InterPro" id="IPR025960">
    <property type="entry name" value="RVT_N"/>
</dbReference>
<dbReference type="InterPro" id="IPR030931">
    <property type="entry name" value="Group_II_RT_mat"/>
</dbReference>
<dbReference type="PROSITE" id="PS50878">
    <property type="entry name" value="RT_POL"/>
    <property type="match status" value="1"/>
</dbReference>
<dbReference type="EMBL" id="KT624807">
    <property type="protein sequence ID" value="ALO21018.1"/>
    <property type="molecule type" value="Genomic_DNA"/>
</dbReference>
<dbReference type="SMART" id="SM00507">
    <property type="entry name" value="HNHc"/>
    <property type="match status" value="1"/>
</dbReference>
<reference evidence="2" key="1">
    <citation type="journal article" date="2015" name="BMC Evol. Biol.">
        <title>Chloroplast phylogenomic analysis of chlorophyte green algae identifies a novel lineage sister to the Sphaeropleales (Chlorophyceae).</title>
        <authorList>
            <person name="Lemieux C."/>
            <person name="Vincent A.T."/>
            <person name="Labarre A."/>
            <person name="Otis C."/>
            <person name="Turmel M."/>
        </authorList>
    </citation>
    <scope>NUCLEOTIDE SEQUENCE</scope>
</reference>
<dbReference type="Pfam" id="PF13655">
    <property type="entry name" value="RVT_N"/>
    <property type="match status" value="1"/>
</dbReference>
<keyword evidence="2" id="KW-0150">Chloroplast</keyword>
<keyword evidence="2" id="KW-0255">Endonuclease</keyword>
<dbReference type="SUPFAM" id="SSF56672">
    <property type="entry name" value="DNA/RNA polymerases"/>
    <property type="match status" value="1"/>
</dbReference>
<dbReference type="GO" id="GO:0004519">
    <property type="term" value="F:endonuclease activity"/>
    <property type="evidence" value="ECO:0007669"/>
    <property type="project" value="UniProtKB-KW"/>
</dbReference>
<dbReference type="InterPro" id="IPR051083">
    <property type="entry name" value="GrpII_Intron_Splice-Mob/Def"/>
</dbReference>
<sequence length="604" mass="69970">MSKLYNNLAWNTVNWAKIRQRVLRMQHRIFISKRKGLPDTVVSLQNRLINSLDAKLLAVLQVTTYNKGSKTAGVDRQVVVKPEMKLKMAIGLKLDGKAKPIRRVFIPKPGKTEKRPLGIPTIMDRAKQQLAAYALEPEWEAVFEPNSYGFRKGRCCQDAIEAIFLNLRHNKIKYVFDADIRKCFDRIDHNALLRKLNTFPRMEVQVKAWLKAGIMEGYANNPKDYPSVPEGTPQGGILSPLLANIALHGMEEHLKEFCANKVDVKLFNTKARGSARRALACGVIRYADDFVVIHENRGVLELCIEEIKRWLLTIGLEISEEKSKLRDVREGFKFLGFQIILVRKGHKYKVKIGPSKENCLKFLDKVRKVIQAAKAWSSYQLISVLRPIYLGWANYYRFSECKQMFSKLNFNIFGMLRAWVFRRDTRNGRKVVKERYFPSGKTYLFCGRSYSDNWILVGQTKKNGKLVKNFLPQLFWVQSLKYVKISGNKSPFDGDHIYWAKRLAKYSCLPNSRIRLLKKQEYKCSICKCNFLLGERMEIDHIVPKSRGGKDSYSNLQLLHRICHVSKTRDENAPLINVPDLDFIGHEKHYESYSLEEVYQQEGF</sequence>